<dbReference type="PANTHER" id="PTHR10173">
    <property type="entry name" value="METHIONINE SULFOXIDE REDUCTASE"/>
    <property type="match status" value="1"/>
</dbReference>
<sequence length="140" mass="15693">MQKSTNTSIQALKKKLTPEQYNICFLKDTELPNSGKYTHHKEKGTYICVVCDSPLFSSITKFDSRTGWPSFDDVIAKGNVKLQEDTSLGMVRTEVTCASCGSHLGHLFDDGPTQTGKRYCINSLALNFKPKNLYPERSLH</sequence>
<dbReference type="InterPro" id="IPR028427">
    <property type="entry name" value="Met_Sox_Rdtase_MsrB"/>
</dbReference>
<evidence type="ECO:0000256" key="7">
    <source>
        <dbReference type="ARBA" id="ARBA00048488"/>
    </source>
</evidence>
<dbReference type="InterPro" id="IPR002579">
    <property type="entry name" value="Met_Sox_Rdtase_MsrB_dom"/>
</dbReference>
<dbReference type="GO" id="GO:0030091">
    <property type="term" value="P:protein repair"/>
    <property type="evidence" value="ECO:0007669"/>
    <property type="project" value="InterPro"/>
</dbReference>
<evidence type="ECO:0000313" key="9">
    <source>
        <dbReference type="EMBL" id="OGD88280.1"/>
    </source>
</evidence>
<keyword evidence="6" id="KW-0560">Oxidoreductase</keyword>
<evidence type="ECO:0000256" key="5">
    <source>
        <dbReference type="ARBA" id="ARBA00022833"/>
    </source>
</evidence>
<organism evidence="9 10">
    <name type="scientific">Candidatus Curtissbacteria bacterium RIFCSPHIGHO2_02_FULL_40_16b</name>
    <dbReference type="NCBI Taxonomy" id="1797714"/>
    <lineage>
        <taxon>Bacteria</taxon>
        <taxon>Candidatus Curtissiibacteriota</taxon>
    </lineage>
</organism>
<evidence type="ECO:0000256" key="6">
    <source>
        <dbReference type="ARBA" id="ARBA00023002"/>
    </source>
</evidence>
<keyword evidence="5" id="KW-0862">Zinc</keyword>
<dbReference type="EC" id="1.8.4.12" evidence="3"/>
<evidence type="ECO:0000259" key="8">
    <source>
        <dbReference type="PROSITE" id="PS51790"/>
    </source>
</evidence>
<dbReference type="STRING" id="1797714.A3D04_00675"/>
<evidence type="ECO:0000313" key="10">
    <source>
        <dbReference type="Proteomes" id="UP000177369"/>
    </source>
</evidence>
<evidence type="ECO:0000256" key="2">
    <source>
        <dbReference type="ARBA" id="ARBA00007174"/>
    </source>
</evidence>
<gene>
    <name evidence="9" type="ORF">A3D04_00675</name>
</gene>
<dbReference type="Proteomes" id="UP000177369">
    <property type="component" value="Unassembled WGS sequence"/>
</dbReference>
<dbReference type="GO" id="GO:0033743">
    <property type="term" value="F:peptide-methionine (R)-S-oxide reductase activity"/>
    <property type="evidence" value="ECO:0007669"/>
    <property type="project" value="UniProtKB-EC"/>
</dbReference>
<dbReference type="GO" id="GO:0006979">
    <property type="term" value="P:response to oxidative stress"/>
    <property type="evidence" value="ECO:0007669"/>
    <property type="project" value="InterPro"/>
</dbReference>
<dbReference type="PANTHER" id="PTHR10173:SF52">
    <property type="entry name" value="METHIONINE-R-SULFOXIDE REDUCTASE B1"/>
    <property type="match status" value="1"/>
</dbReference>
<dbReference type="Gene3D" id="2.170.150.20">
    <property type="entry name" value="Peptide methionine sulfoxide reductase"/>
    <property type="match status" value="1"/>
</dbReference>
<dbReference type="GO" id="GO:0046872">
    <property type="term" value="F:metal ion binding"/>
    <property type="evidence" value="ECO:0007669"/>
    <property type="project" value="UniProtKB-KW"/>
</dbReference>
<keyword evidence="4" id="KW-0479">Metal-binding</keyword>
<evidence type="ECO:0000256" key="4">
    <source>
        <dbReference type="ARBA" id="ARBA00022723"/>
    </source>
</evidence>
<proteinExistence type="inferred from homology"/>
<comment type="catalytic activity">
    <reaction evidence="7">
        <text>L-methionyl-[protein] + [thioredoxin]-disulfide + H2O = L-methionyl-(R)-S-oxide-[protein] + [thioredoxin]-dithiol</text>
        <dbReference type="Rhea" id="RHEA:24164"/>
        <dbReference type="Rhea" id="RHEA-COMP:10698"/>
        <dbReference type="Rhea" id="RHEA-COMP:10700"/>
        <dbReference type="Rhea" id="RHEA-COMP:12313"/>
        <dbReference type="Rhea" id="RHEA-COMP:12314"/>
        <dbReference type="ChEBI" id="CHEBI:15377"/>
        <dbReference type="ChEBI" id="CHEBI:16044"/>
        <dbReference type="ChEBI" id="CHEBI:29950"/>
        <dbReference type="ChEBI" id="CHEBI:45764"/>
        <dbReference type="ChEBI" id="CHEBI:50058"/>
        <dbReference type="EC" id="1.8.4.12"/>
    </reaction>
</comment>
<dbReference type="PROSITE" id="PS51790">
    <property type="entry name" value="MSRB"/>
    <property type="match status" value="1"/>
</dbReference>
<protein>
    <recommendedName>
        <fullName evidence="3">peptide-methionine (R)-S-oxide reductase</fullName>
        <ecNumber evidence="3">1.8.4.12</ecNumber>
    </recommendedName>
</protein>
<feature type="domain" description="MsrB" evidence="8">
    <location>
        <begin position="9"/>
        <end position="131"/>
    </location>
</feature>
<comment type="caution">
    <text evidence="9">The sequence shown here is derived from an EMBL/GenBank/DDBJ whole genome shotgun (WGS) entry which is preliminary data.</text>
</comment>
<comment type="similarity">
    <text evidence="2">Belongs to the MsrB Met sulfoxide reductase family.</text>
</comment>
<dbReference type="FunFam" id="2.170.150.20:FF:000001">
    <property type="entry name" value="Peptide methionine sulfoxide reductase MsrB"/>
    <property type="match status" value="1"/>
</dbReference>
<comment type="cofactor">
    <cofactor evidence="1">
        <name>Zn(2+)</name>
        <dbReference type="ChEBI" id="CHEBI:29105"/>
    </cofactor>
</comment>
<accession>A0A1F5G8T4</accession>
<dbReference type="GO" id="GO:0005737">
    <property type="term" value="C:cytoplasm"/>
    <property type="evidence" value="ECO:0007669"/>
    <property type="project" value="TreeGrafter"/>
</dbReference>
<dbReference type="InterPro" id="IPR011057">
    <property type="entry name" value="Mss4-like_sf"/>
</dbReference>
<dbReference type="AlphaFoldDB" id="A0A1F5G8T4"/>
<evidence type="ECO:0000256" key="3">
    <source>
        <dbReference type="ARBA" id="ARBA00012499"/>
    </source>
</evidence>
<reference evidence="9 10" key="1">
    <citation type="journal article" date="2016" name="Nat. Commun.">
        <title>Thousands of microbial genomes shed light on interconnected biogeochemical processes in an aquifer system.</title>
        <authorList>
            <person name="Anantharaman K."/>
            <person name="Brown C.T."/>
            <person name="Hug L.A."/>
            <person name="Sharon I."/>
            <person name="Castelle C.J."/>
            <person name="Probst A.J."/>
            <person name="Thomas B.C."/>
            <person name="Singh A."/>
            <person name="Wilkins M.J."/>
            <person name="Karaoz U."/>
            <person name="Brodie E.L."/>
            <person name="Williams K.H."/>
            <person name="Hubbard S.S."/>
            <person name="Banfield J.F."/>
        </authorList>
    </citation>
    <scope>NUCLEOTIDE SEQUENCE [LARGE SCALE GENOMIC DNA]</scope>
</reference>
<dbReference type="Pfam" id="PF01641">
    <property type="entry name" value="SelR"/>
    <property type="match status" value="1"/>
</dbReference>
<name>A0A1F5G8T4_9BACT</name>
<dbReference type="EMBL" id="MFBD01000033">
    <property type="protein sequence ID" value="OGD88280.1"/>
    <property type="molecule type" value="Genomic_DNA"/>
</dbReference>
<dbReference type="NCBIfam" id="TIGR00357">
    <property type="entry name" value="peptide-methionine (R)-S-oxide reductase MsrB"/>
    <property type="match status" value="1"/>
</dbReference>
<dbReference type="SUPFAM" id="SSF51316">
    <property type="entry name" value="Mss4-like"/>
    <property type="match status" value="1"/>
</dbReference>
<evidence type="ECO:0000256" key="1">
    <source>
        <dbReference type="ARBA" id="ARBA00001947"/>
    </source>
</evidence>